<organism evidence="1 2">
    <name type="scientific">Flexistipes sinusarabici</name>
    <dbReference type="NCBI Taxonomy" id="2352"/>
    <lineage>
        <taxon>Bacteria</taxon>
        <taxon>Pseudomonadati</taxon>
        <taxon>Deferribacterota</taxon>
        <taxon>Deferribacteres</taxon>
        <taxon>Deferribacterales</taxon>
        <taxon>Flexistipitaceae</taxon>
        <taxon>Flexistipes</taxon>
    </lineage>
</organism>
<reference evidence="1 2" key="1">
    <citation type="journal article" date="2018" name="Nat. Biotechnol.">
        <title>A standardized bacterial taxonomy based on genome phylogeny substantially revises the tree of life.</title>
        <authorList>
            <person name="Parks D.H."/>
            <person name="Chuvochina M."/>
            <person name="Waite D.W."/>
            <person name="Rinke C."/>
            <person name="Skarshewski A."/>
            <person name="Chaumeil P.A."/>
            <person name="Hugenholtz P."/>
        </authorList>
    </citation>
    <scope>NUCLEOTIDE SEQUENCE [LARGE SCALE GENOMIC DNA]</scope>
    <source>
        <strain evidence="1">UBA8672</strain>
    </source>
</reference>
<dbReference type="AlphaFoldDB" id="A0A3D5QC95"/>
<name>A0A3D5QC95_FLESI</name>
<comment type="caution">
    <text evidence="1">The sequence shown here is derived from an EMBL/GenBank/DDBJ whole genome shotgun (WGS) entry which is preliminary data.</text>
</comment>
<sequence>AQRVIDKFVEEYNNRRYHAAIGYLKPVDVFMGIGEEVIAERKAKLKKAREKRIAVNKEKRREFAGVC</sequence>
<dbReference type="EMBL" id="DPPF01000134">
    <property type="protein sequence ID" value="HCW93348.1"/>
    <property type="molecule type" value="Genomic_DNA"/>
</dbReference>
<gene>
    <name evidence="1" type="ORF">DHM44_06675</name>
</gene>
<evidence type="ECO:0000313" key="1">
    <source>
        <dbReference type="EMBL" id="HCW93348.1"/>
    </source>
</evidence>
<protein>
    <submittedName>
        <fullName evidence="1">Transposase</fullName>
    </submittedName>
</protein>
<evidence type="ECO:0000313" key="2">
    <source>
        <dbReference type="Proteomes" id="UP000262325"/>
    </source>
</evidence>
<accession>A0A3D5QC95</accession>
<feature type="non-terminal residue" evidence="1">
    <location>
        <position position="1"/>
    </location>
</feature>
<proteinExistence type="predicted"/>
<dbReference type="Proteomes" id="UP000262325">
    <property type="component" value="Unassembled WGS sequence"/>
</dbReference>